<dbReference type="InterPro" id="IPR015216">
    <property type="entry name" value="SANTA"/>
</dbReference>
<feature type="region of interest" description="Disordered" evidence="1">
    <location>
        <begin position="44"/>
        <end position="84"/>
    </location>
</feature>
<evidence type="ECO:0000256" key="1">
    <source>
        <dbReference type="SAM" id="MobiDB-lite"/>
    </source>
</evidence>
<sequence>MLGEAKYAVAALQRTLKRDADISQASLDCLRHRLDAVARARAHLPSASDSGGGGSHCAHEEDDWSGNAGSEHAGSPKDTAHPRDWSTLPIREIRNWHPVIDEVDGELRACVQGDCDGVLWRSGPIISRADDNRLVCEKGGGREVYILVGSLNFGARQRLAFLSHTALSHFSDGFPSNWKERLIVGNVNHRRPILFPDGESTICREDIDELDHHPRANIPGAAAGPALDLLQRVQVVPYSVLGEQLVRGEGVVDRAGPPDAGVVFCDPAGLPFIQRTGPGGAGGASGAIYDFLGIRDDDAFPEPEAQKELAAAYKNVLCEFHAAASGEGGPTQLRLLPISGGIFAGPFADEIAPLTMDALGAAAAELPREAKAMVRLSTLLLAALALPQSSFAADRHSAAPRLTRGRRGSAPETSRPLLAATTPKPVGSSVTMTVVQIVNNVAGAGILTLAAGMAAGVGWVPAIAICVALGAISGYTFYLIGASPSSRDSALASGGPRSAWIVDGCIALMCLSAAIIYSGILGDVFSSPSERSRNLLGTFPVGILGDVFSSLLRLAGVETIEHSARTQHHRTSPTEHSTIER</sequence>
<dbReference type="PaxDb" id="2903-EOD38777"/>
<organism evidence="4 5">
    <name type="scientific">Emiliania huxleyi (strain CCMP1516)</name>
    <dbReference type="NCBI Taxonomy" id="280463"/>
    <lineage>
        <taxon>Eukaryota</taxon>
        <taxon>Haptista</taxon>
        <taxon>Haptophyta</taxon>
        <taxon>Prymnesiophyceae</taxon>
        <taxon>Isochrysidales</taxon>
        <taxon>Noelaerhabdaceae</taxon>
        <taxon>Emiliania</taxon>
    </lineage>
</organism>
<feature type="compositionally biased region" description="Basic and acidic residues" evidence="1">
    <location>
        <begin position="74"/>
        <end position="84"/>
    </location>
</feature>
<feature type="domain" description="SANTA" evidence="3">
    <location>
        <begin position="115"/>
        <end position="180"/>
    </location>
</feature>
<keyword evidence="5" id="KW-1185">Reference proteome</keyword>
<keyword evidence="2" id="KW-0812">Transmembrane</keyword>
<dbReference type="EnsemblProtists" id="EOD38777">
    <property type="protein sequence ID" value="EOD38777"/>
    <property type="gene ID" value="EMIHUDRAFT_224189"/>
</dbReference>
<evidence type="ECO:0000313" key="4">
    <source>
        <dbReference type="EnsemblProtists" id="EOD38777"/>
    </source>
</evidence>
<reference evidence="5" key="1">
    <citation type="journal article" date="2013" name="Nature">
        <title>Pan genome of the phytoplankton Emiliania underpins its global distribution.</title>
        <authorList>
            <person name="Read B.A."/>
            <person name="Kegel J."/>
            <person name="Klute M.J."/>
            <person name="Kuo A."/>
            <person name="Lefebvre S.C."/>
            <person name="Maumus F."/>
            <person name="Mayer C."/>
            <person name="Miller J."/>
            <person name="Monier A."/>
            <person name="Salamov A."/>
            <person name="Young J."/>
            <person name="Aguilar M."/>
            <person name="Claverie J.M."/>
            <person name="Frickenhaus S."/>
            <person name="Gonzalez K."/>
            <person name="Herman E.K."/>
            <person name="Lin Y.C."/>
            <person name="Napier J."/>
            <person name="Ogata H."/>
            <person name="Sarno A.F."/>
            <person name="Shmutz J."/>
            <person name="Schroeder D."/>
            <person name="de Vargas C."/>
            <person name="Verret F."/>
            <person name="von Dassow P."/>
            <person name="Valentin K."/>
            <person name="Van de Peer Y."/>
            <person name="Wheeler G."/>
            <person name="Dacks J.B."/>
            <person name="Delwiche C.F."/>
            <person name="Dyhrman S.T."/>
            <person name="Glockner G."/>
            <person name="John U."/>
            <person name="Richards T."/>
            <person name="Worden A.Z."/>
            <person name="Zhang X."/>
            <person name="Grigoriev I.V."/>
            <person name="Allen A.E."/>
            <person name="Bidle K."/>
            <person name="Borodovsky M."/>
            <person name="Bowler C."/>
            <person name="Brownlee C."/>
            <person name="Cock J.M."/>
            <person name="Elias M."/>
            <person name="Gladyshev V.N."/>
            <person name="Groth M."/>
            <person name="Guda C."/>
            <person name="Hadaegh A."/>
            <person name="Iglesias-Rodriguez M.D."/>
            <person name="Jenkins J."/>
            <person name="Jones B.M."/>
            <person name="Lawson T."/>
            <person name="Leese F."/>
            <person name="Lindquist E."/>
            <person name="Lobanov A."/>
            <person name="Lomsadze A."/>
            <person name="Malik S.B."/>
            <person name="Marsh M.E."/>
            <person name="Mackinder L."/>
            <person name="Mock T."/>
            <person name="Mueller-Roeber B."/>
            <person name="Pagarete A."/>
            <person name="Parker M."/>
            <person name="Probert I."/>
            <person name="Quesneville H."/>
            <person name="Raines C."/>
            <person name="Rensing S.A."/>
            <person name="Riano-Pachon D.M."/>
            <person name="Richier S."/>
            <person name="Rokitta S."/>
            <person name="Shiraiwa Y."/>
            <person name="Soanes D.M."/>
            <person name="van der Giezen M."/>
            <person name="Wahlund T.M."/>
            <person name="Williams B."/>
            <person name="Wilson W."/>
            <person name="Wolfe G."/>
            <person name="Wurch L.L."/>
        </authorList>
    </citation>
    <scope>NUCLEOTIDE SEQUENCE</scope>
</reference>
<dbReference type="KEGG" id="ehx:EMIHUDRAFT_224189"/>
<reference evidence="4" key="2">
    <citation type="submission" date="2024-10" db="UniProtKB">
        <authorList>
            <consortium name="EnsemblProtists"/>
        </authorList>
    </citation>
    <scope>IDENTIFICATION</scope>
</reference>
<dbReference type="Pfam" id="PF09133">
    <property type="entry name" value="SANTA"/>
    <property type="match status" value="1"/>
</dbReference>
<keyword evidence="2" id="KW-0472">Membrane</keyword>
<name>A0A0D3KSP2_EMIH1</name>
<dbReference type="AlphaFoldDB" id="A0A0D3KSP2"/>
<keyword evidence="2" id="KW-1133">Transmembrane helix</keyword>
<dbReference type="Proteomes" id="UP000013827">
    <property type="component" value="Unassembled WGS sequence"/>
</dbReference>
<protein>
    <recommendedName>
        <fullName evidence="3">SANTA domain-containing protein</fullName>
    </recommendedName>
</protein>
<evidence type="ECO:0000259" key="3">
    <source>
        <dbReference type="Pfam" id="PF09133"/>
    </source>
</evidence>
<feature type="region of interest" description="Disordered" evidence="1">
    <location>
        <begin position="396"/>
        <end position="424"/>
    </location>
</feature>
<dbReference type="GeneID" id="17284048"/>
<dbReference type="RefSeq" id="XP_005791206.1">
    <property type="nucleotide sequence ID" value="XM_005791149.1"/>
</dbReference>
<evidence type="ECO:0000256" key="2">
    <source>
        <dbReference type="SAM" id="Phobius"/>
    </source>
</evidence>
<feature type="transmembrane region" description="Helical" evidence="2">
    <location>
        <begin position="500"/>
        <end position="520"/>
    </location>
</feature>
<evidence type="ECO:0000313" key="5">
    <source>
        <dbReference type="Proteomes" id="UP000013827"/>
    </source>
</evidence>
<accession>A0A0D3KSP2</accession>
<feature type="transmembrane region" description="Helical" evidence="2">
    <location>
        <begin position="459"/>
        <end position="480"/>
    </location>
</feature>
<dbReference type="HOGENOM" id="CLU_469667_0_0_1"/>
<proteinExistence type="predicted"/>
<feature type="transmembrane region" description="Helical" evidence="2">
    <location>
        <begin position="535"/>
        <end position="555"/>
    </location>
</feature>